<dbReference type="Gene3D" id="2.60.40.10">
    <property type="entry name" value="Immunoglobulins"/>
    <property type="match status" value="1"/>
</dbReference>
<dbReference type="OrthoDB" id="9805821at2"/>
<dbReference type="InterPro" id="IPR036881">
    <property type="entry name" value="Glyco_hydro_3_C_sf"/>
</dbReference>
<evidence type="ECO:0000256" key="5">
    <source>
        <dbReference type="ARBA" id="ARBA00022729"/>
    </source>
</evidence>
<evidence type="ECO:0000256" key="7">
    <source>
        <dbReference type="ARBA" id="ARBA00022801"/>
    </source>
</evidence>
<evidence type="ECO:0000256" key="4">
    <source>
        <dbReference type="ARBA" id="ARBA00012744"/>
    </source>
</evidence>
<keyword evidence="7" id="KW-0378">Hydrolase</keyword>
<dbReference type="InterPro" id="IPR001764">
    <property type="entry name" value="Glyco_hydro_3_N"/>
</dbReference>
<proteinExistence type="inferred from homology"/>
<dbReference type="InterPro" id="IPR051915">
    <property type="entry name" value="Cellulose_Degrad_GH3"/>
</dbReference>
<evidence type="ECO:0000256" key="8">
    <source>
        <dbReference type="ARBA" id="ARBA00023295"/>
    </source>
</evidence>
<dbReference type="PRINTS" id="PR00133">
    <property type="entry name" value="GLHYDRLASE3"/>
</dbReference>
<dbReference type="STRING" id="1028.SAMN05661096_03657"/>
<dbReference type="GO" id="GO:0009251">
    <property type="term" value="P:glucan catabolic process"/>
    <property type="evidence" value="ECO:0007669"/>
    <property type="project" value="TreeGrafter"/>
</dbReference>
<dbReference type="GO" id="GO:0042597">
    <property type="term" value="C:periplasmic space"/>
    <property type="evidence" value="ECO:0007669"/>
    <property type="project" value="UniProtKB-SubCell"/>
</dbReference>
<dbReference type="InterPro" id="IPR036962">
    <property type="entry name" value="Glyco_hydro_3_N_sf"/>
</dbReference>
<dbReference type="InterPro" id="IPR002772">
    <property type="entry name" value="Glyco_hydro_3_C"/>
</dbReference>
<feature type="signal peptide" evidence="10">
    <location>
        <begin position="1"/>
        <end position="23"/>
    </location>
</feature>
<dbReference type="InterPro" id="IPR013783">
    <property type="entry name" value="Ig-like_fold"/>
</dbReference>
<protein>
    <recommendedName>
        <fullName evidence="9">Periplasmic beta-glucosidase</fullName>
        <ecNumber evidence="4">3.2.1.21</ecNumber>
    </recommendedName>
</protein>
<gene>
    <name evidence="12" type="ORF">SAMN05661096_03657</name>
</gene>
<evidence type="ECO:0000259" key="11">
    <source>
        <dbReference type="SMART" id="SM01217"/>
    </source>
</evidence>
<evidence type="ECO:0000256" key="3">
    <source>
        <dbReference type="ARBA" id="ARBA00005336"/>
    </source>
</evidence>
<comment type="catalytic activity">
    <reaction evidence="1">
        <text>Hydrolysis of terminal, non-reducing beta-D-glucosyl residues with release of beta-D-glucose.</text>
        <dbReference type="EC" id="3.2.1.21"/>
    </reaction>
</comment>
<dbReference type="EC" id="3.2.1.21" evidence="4"/>
<comment type="subcellular location">
    <subcellularLocation>
        <location evidence="2">Periplasm</location>
    </subcellularLocation>
</comment>
<dbReference type="FunFam" id="2.60.40.10:FF:000495">
    <property type="entry name" value="Periplasmic beta-glucosidase"/>
    <property type="match status" value="1"/>
</dbReference>
<dbReference type="AlphaFoldDB" id="A0A1X7L926"/>
<dbReference type="PANTHER" id="PTHR30620:SF16">
    <property type="entry name" value="LYSOSOMAL BETA GLUCOSIDASE"/>
    <property type="match status" value="1"/>
</dbReference>
<keyword evidence="8" id="KW-0326">Glycosidase</keyword>
<dbReference type="Pfam" id="PF01915">
    <property type="entry name" value="Glyco_hydro_3_C"/>
    <property type="match status" value="1"/>
</dbReference>
<dbReference type="PANTHER" id="PTHR30620">
    <property type="entry name" value="PERIPLASMIC BETA-GLUCOSIDASE-RELATED"/>
    <property type="match status" value="1"/>
</dbReference>
<feature type="domain" description="Fibronectin type III-like" evidence="11">
    <location>
        <begin position="680"/>
        <end position="755"/>
    </location>
</feature>
<evidence type="ECO:0000256" key="9">
    <source>
        <dbReference type="ARBA" id="ARBA00067498"/>
    </source>
</evidence>
<keyword evidence="5 10" id="KW-0732">Signal</keyword>
<dbReference type="InterPro" id="IPR017853">
    <property type="entry name" value="GH"/>
</dbReference>
<dbReference type="InterPro" id="IPR026891">
    <property type="entry name" value="Fn3-like"/>
</dbReference>
<evidence type="ECO:0000256" key="2">
    <source>
        <dbReference type="ARBA" id="ARBA00004418"/>
    </source>
</evidence>
<organism evidence="12 13">
    <name type="scientific">Marivirga sericea</name>
    <dbReference type="NCBI Taxonomy" id="1028"/>
    <lineage>
        <taxon>Bacteria</taxon>
        <taxon>Pseudomonadati</taxon>
        <taxon>Bacteroidota</taxon>
        <taxon>Cytophagia</taxon>
        <taxon>Cytophagales</taxon>
        <taxon>Marivirgaceae</taxon>
        <taxon>Marivirga</taxon>
    </lineage>
</organism>
<evidence type="ECO:0000256" key="6">
    <source>
        <dbReference type="ARBA" id="ARBA00022764"/>
    </source>
</evidence>
<dbReference type="FunFam" id="3.20.20.300:FF:000005">
    <property type="entry name" value="Periplasmic beta-glucosidase"/>
    <property type="match status" value="1"/>
</dbReference>
<dbReference type="GO" id="GO:0008422">
    <property type="term" value="F:beta-glucosidase activity"/>
    <property type="evidence" value="ECO:0007669"/>
    <property type="project" value="UniProtKB-EC"/>
</dbReference>
<dbReference type="SUPFAM" id="SSF51445">
    <property type="entry name" value="(Trans)glycosidases"/>
    <property type="match status" value="1"/>
</dbReference>
<feature type="chain" id="PRO_5012778696" description="Periplasmic beta-glucosidase" evidence="10">
    <location>
        <begin position="24"/>
        <end position="767"/>
    </location>
</feature>
<evidence type="ECO:0000256" key="1">
    <source>
        <dbReference type="ARBA" id="ARBA00000448"/>
    </source>
</evidence>
<keyword evidence="6" id="KW-0574">Periplasm</keyword>
<dbReference type="SMART" id="SM01217">
    <property type="entry name" value="Fn3_like"/>
    <property type="match status" value="1"/>
</dbReference>
<accession>A0A1X7L926</accession>
<dbReference type="Gene3D" id="3.40.50.1700">
    <property type="entry name" value="Glycoside hydrolase family 3 C-terminal domain"/>
    <property type="match status" value="1"/>
</dbReference>
<dbReference type="FunFam" id="3.40.50.1700:FF:000004">
    <property type="entry name" value="Periplasmic beta-glucosidase"/>
    <property type="match status" value="1"/>
</dbReference>
<evidence type="ECO:0000313" key="13">
    <source>
        <dbReference type="Proteomes" id="UP000193804"/>
    </source>
</evidence>
<dbReference type="PROSITE" id="PS51257">
    <property type="entry name" value="PROKAR_LIPOPROTEIN"/>
    <property type="match status" value="1"/>
</dbReference>
<dbReference type="RefSeq" id="WP_085518899.1">
    <property type="nucleotide sequence ID" value="NZ_FXAW01000009.1"/>
</dbReference>
<dbReference type="NCBIfam" id="NF011678">
    <property type="entry name" value="PRK15098.1"/>
    <property type="match status" value="1"/>
</dbReference>
<dbReference type="SUPFAM" id="SSF52279">
    <property type="entry name" value="Beta-D-glucan exohydrolase, C-terminal domain"/>
    <property type="match status" value="1"/>
</dbReference>
<reference evidence="13" key="1">
    <citation type="submission" date="2017-04" db="EMBL/GenBank/DDBJ databases">
        <authorList>
            <person name="Varghese N."/>
            <person name="Submissions S."/>
        </authorList>
    </citation>
    <scope>NUCLEOTIDE SEQUENCE [LARGE SCALE GENOMIC DNA]</scope>
    <source>
        <strain evidence="13">DSM 4125</strain>
    </source>
</reference>
<keyword evidence="13" id="KW-1185">Reference proteome</keyword>
<dbReference type="EMBL" id="FXAW01000009">
    <property type="protein sequence ID" value="SMG50336.1"/>
    <property type="molecule type" value="Genomic_DNA"/>
</dbReference>
<dbReference type="Gene3D" id="3.20.20.300">
    <property type="entry name" value="Glycoside hydrolase, family 3, N-terminal domain"/>
    <property type="match status" value="1"/>
</dbReference>
<sequence length="767" mass="83735">MKYLLASFLSLSLILGSCTNVQQDENTSNINQKVDSLLAIMTLEEKIGQLNLPSAGDVSTGISTNKGIAKQIKEGKVGGLFNINGLDKIRAVQKVAVEESRLGIPLIIAKDVIHGYKTTFPIPIGLSASWDMELIEKSARIAAEEASADGIAWTFSPMTDISRDPRWGRVSEGSGEDPYLGGQIAAAMVKGYQGNDLSAANTLLACVKHFALYGASEAGRDYNTVDMGRLRMYNDYFLPYKAAVGAGVGTAMASFNEVDGVPATGNKWLMTDVLREAWGFDGFVVSDYTGVSEMIAHGMGDLQQVSALAINAGVEMDMVSEGFLSTLEKSVEEGEVSEATITNAARLILKAKFRLGLFDDPYRYMDEERASKEIFSAENRAVARKVASESMVLLKNDDALPIQKDAKIALIGPLADNKENMVGTWSVSSDISKSISIYDGIKQFSTNPENVKYAKGSNLVADPELEKRIGMFGKNTYRDDRPESVLIAEAVELAKNADVVVAVLGEASESSGESSSLTDISIPDIQVNLLKALKATGKKVVVVLLSGRPLVLNEILDDSDAILNAWFPGSEAGLALADVLFGDVNPSGKLTMTYPQNVGQIPIYYSHKNTGRPLEGEWFQKFKTNYLDVSNEPEFPFGYGLSYSQFEYGEMKLSSSDLKADDKLKITIPVKNSSEKDGKEVVQLYIRDKVGTTTRPMKELKSFEKVLINAGETKNVEFEITTEDLKFYTYDNLTDQNIIHTWEAGEFEIMVGTNSSDLKSETINWTK</sequence>
<comment type="similarity">
    <text evidence="3">Belongs to the glycosyl hydrolase 3 family.</text>
</comment>
<evidence type="ECO:0000256" key="10">
    <source>
        <dbReference type="SAM" id="SignalP"/>
    </source>
</evidence>
<dbReference type="Pfam" id="PF00933">
    <property type="entry name" value="Glyco_hydro_3"/>
    <property type="match status" value="1"/>
</dbReference>
<dbReference type="Pfam" id="PF14310">
    <property type="entry name" value="Fn3-like"/>
    <property type="match status" value="1"/>
</dbReference>
<name>A0A1X7L926_9BACT</name>
<evidence type="ECO:0000313" key="12">
    <source>
        <dbReference type="EMBL" id="SMG50336.1"/>
    </source>
</evidence>
<dbReference type="Proteomes" id="UP000193804">
    <property type="component" value="Unassembled WGS sequence"/>
</dbReference>